<gene>
    <name evidence="2" type="ORF">EX30DRAFT_360563</name>
</gene>
<dbReference type="AlphaFoldDB" id="A0A4S2N5V0"/>
<dbReference type="Proteomes" id="UP000298138">
    <property type="component" value="Unassembled WGS sequence"/>
</dbReference>
<dbReference type="InParanoid" id="A0A4S2N5V0"/>
<reference evidence="2 3" key="1">
    <citation type="submission" date="2019-04" db="EMBL/GenBank/DDBJ databases">
        <title>Comparative genomics and transcriptomics to analyze fruiting body development in filamentous ascomycetes.</title>
        <authorList>
            <consortium name="DOE Joint Genome Institute"/>
            <person name="Lutkenhaus R."/>
            <person name="Traeger S."/>
            <person name="Breuer J."/>
            <person name="Kuo A."/>
            <person name="Lipzen A."/>
            <person name="Pangilinan J."/>
            <person name="Dilworth D."/>
            <person name="Sandor L."/>
            <person name="Poggeler S."/>
            <person name="Barry K."/>
            <person name="Grigoriev I.V."/>
            <person name="Nowrousian M."/>
        </authorList>
    </citation>
    <scope>NUCLEOTIDE SEQUENCE [LARGE SCALE GENOMIC DNA]</scope>
    <source>
        <strain evidence="2 3">CBS 389.68</strain>
    </source>
</reference>
<evidence type="ECO:0000313" key="2">
    <source>
        <dbReference type="EMBL" id="TGZ84516.1"/>
    </source>
</evidence>
<keyword evidence="3" id="KW-1185">Reference proteome</keyword>
<organism evidence="2 3">
    <name type="scientific">Ascodesmis nigricans</name>
    <dbReference type="NCBI Taxonomy" id="341454"/>
    <lineage>
        <taxon>Eukaryota</taxon>
        <taxon>Fungi</taxon>
        <taxon>Dikarya</taxon>
        <taxon>Ascomycota</taxon>
        <taxon>Pezizomycotina</taxon>
        <taxon>Pezizomycetes</taxon>
        <taxon>Pezizales</taxon>
        <taxon>Ascodesmidaceae</taxon>
        <taxon>Ascodesmis</taxon>
    </lineage>
</organism>
<accession>A0A4S2N5V0</accession>
<evidence type="ECO:0000256" key="1">
    <source>
        <dbReference type="SAM" id="MobiDB-lite"/>
    </source>
</evidence>
<sequence length="321" mass="32613">MAVPLLTIPSATLTQVIPSSSQRVPLHSGLLTVSTPLPSTGNDTKLLLELAGFILPLTTSTQVRAHAKDEGRYLITLPLPPVSSSPPTTDTDDTGDTGMVELTLPAFLDPSSSLRFEQLLVTYNFLTTGLAADADDVVSSLQSAAASVVDAVGGYARGRVQRRERVEAAEEVRYSDVTHDVVDAVAERSGGAKKATERAAGAVEGAGRKAGGWVGENVGAGEGVRGVVEAVETLGGVGEAVRAVAGTVGEAGAAVVENEKGAEARGVFDGVRKTTGNVAGVVGDVMAGTSVVWQAGVAATGVGKEGEDRGGGEKPKTSEVL</sequence>
<protein>
    <recommendedName>
        <fullName evidence="4">Senescence domain-containing protein</fullName>
    </recommendedName>
</protein>
<name>A0A4S2N5V0_9PEZI</name>
<dbReference type="EMBL" id="ML220112">
    <property type="protein sequence ID" value="TGZ84516.1"/>
    <property type="molecule type" value="Genomic_DNA"/>
</dbReference>
<proteinExistence type="predicted"/>
<feature type="region of interest" description="Disordered" evidence="1">
    <location>
        <begin position="299"/>
        <end position="321"/>
    </location>
</feature>
<feature type="compositionally biased region" description="Basic and acidic residues" evidence="1">
    <location>
        <begin position="304"/>
        <end position="321"/>
    </location>
</feature>
<evidence type="ECO:0008006" key="4">
    <source>
        <dbReference type="Google" id="ProtNLM"/>
    </source>
</evidence>
<evidence type="ECO:0000313" key="3">
    <source>
        <dbReference type="Proteomes" id="UP000298138"/>
    </source>
</evidence>